<accession>A0A813JCT8</accession>
<dbReference type="EMBL" id="CAJNNV010027995">
    <property type="protein sequence ID" value="CAE8622531.1"/>
    <property type="molecule type" value="Genomic_DNA"/>
</dbReference>
<evidence type="ECO:0000313" key="9">
    <source>
        <dbReference type="EMBL" id="CAE8622531.1"/>
    </source>
</evidence>
<comment type="caution">
    <text evidence="10">The sequence shown here is derived from an EMBL/GenBank/DDBJ whole genome shotgun (WGS) entry which is preliminary data.</text>
</comment>
<feature type="compositionally biased region" description="Basic and acidic residues" evidence="8">
    <location>
        <begin position="7"/>
        <end position="22"/>
    </location>
</feature>
<feature type="region of interest" description="Disordered" evidence="8">
    <location>
        <begin position="1"/>
        <end position="30"/>
    </location>
</feature>
<evidence type="ECO:0000313" key="10">
    <source>
        <dbReference type="EMBL" id="CAE8679009.1"/>
    </source>
</evidence>
<reference evidence="10" key="1">
    <citation type="submission" date="2021-02" db="EMBL/GenBank/DDBJ databases">
        <authorList>
            <person name="Dougan E. K."/>
            <person name="Rhodes N."/>
            <person name="Thang M."/>
            <person name="Chan C."/>
        </authorList>
    </citation>
    <scope>NUCLEOTIDE SEQUENCE</scope>
</reference>
<dbReference type="OrthoDB" id="24581at2759"/>
<organism evidence="10 11">
    <name type="scientific">Polarella glacialis</name>
    <name type="common">Dinoflagellate</name>
    <dbReference type="NCBI Taxonomy" id="89957"/>
    <lineage>
        <taxon>Eukaryota</taxon>
        <taxon>Sar</taxon>
        <taxon>Alveolata</taxon>
        <taxon>Dinophyceae</taxon>
        <taxon>Suessiales</taxon>
        <taxon>Suessiaceae</taxon>
        <taxon>Polarella</taxon>
    </lineage>
</organism>
<keyword evidence="5" id="KW-0067">ATP-binding</keyword>
<dbReference type="SUPFAM" id="SSF111331">
    <property type="entry name" value="NAD kinase/diacylglycerol kinase-like"/>
    <property type="match status" value="1"/>
</dbReference>
<evidence type="ECO:0000256" key="6">
    <source>
        <dbReference type="ARBA" id="ARBA00022857"/>
    </source>
</evidence>
<dbReference type="GO" id="GO:0019674">
    <property type="term" value="P:NAD+ metabolic process"/>
    <property type="evidence" value="ECO:0007669"/>
    <property type="project" value="InterPro"/>
</dbReference>
<evidence type="ECO:0000256" key="1">
    <source>
        <dbReference type="ARBA" id="ARBA00010995"/>
    </source>
</evidence>
<dbReference type="GO" id="GO:0005524">
    <property type="term" value="F:ATP binding"/>
    <property type="evidence" value="ECO:0007669"/>
    <property type="project" value="UniProtKB-KW"/>
</dbReference>
<dbReference type="InterPro" id="IPR017437">
    <property type="entry name" value="ATP-NAD_kinase_PpnK-typ_C"/>
</dbReference>
<dbReference type="AlphaFoldDB" id="A0A813JCT8"/>
<keyword evidence="6" id="KW-0521">NADP</keyword>
<keyword evidence="7" id="KW-0520">NAD</keyword>
<protein>
    <recommendedName>
        <fullName evidence="13">NAD(+) kinase</fullName>
    </recommendedName>
</protein>
<evidence type="ECO:0000313" key="11">
    <source>
        <dbReference type="Proteomes" id="UP000626109"/>
    </source>
</evidence>
<dbReference type="GO" id="GO:0006741">
    <property type="term" value="P:NADP+ biosynthetic process"/>
    <property type="evidence" value="ECO:0007669"/>
    <property type="project" value="InterPro"/>
</dbReference>
<dbReference type="Gene3D" id="3.40.50.10330">
    <property type="entry name" value="Probable inorganic polyphosphate/atp-NAD kinase, domain 1"/>
    <property type="match status" value="1"/>
</dbReference>
<sequence>MSAMSDAPRERAMSDATRERMRQVLAQSNQEMLRELANQFTSGTAGRSLERMALDVADRVLARAAAKELLEDTGHSELLRQSSEEEEVPDPQLKDLKAVPWTVWSGGLEDGAEPDASSASSASSGVDHGEESPVSDARGVERCVSFKRQFSEDGLQDCKSRTSSAATMHAGLKLLTITQENTWMKWHSKPRNIMLVAKPGDPEIIRTLRGMAAWIDSQGATVLVEPNLLREIRGEAWAEPESDPAPCMKLCWCAGNCSCPRMPAIQRSTSRLITKRWSWGTSEGLPQGFAARCRTWTPGQDDLQKSVDLVVCVGGDGTLCWAAGLFSGAMPPVIAFAGGSLGFLTPFPMIDWMDTLLPFIGANEIVRPVQVACRMRFQMSVSRSSGDEDNFRPGKAMPPIPVQALNEVLVHRGSSGNLVKLEVWVNQRPVTMVQGDGLIIATPTGSTAYSLSAGGTMVHPSVPGIILTPVCPHSLSFRPVVLPDSAVVTVRVPLSARSSKVMVAVDGKDRIELKRGDSIEVAVSKYPLPTVCKTSVTDDWFLSVNGALQWNLRLEQKGS</sequence>
<evidence type="ECO:0000313" key="12">
    <source>
        <dbReference type="Proteomes" id="UP000654075"/>
    </source>
</evidence>
<evidence type="ECO:0000256" key="2">
    <source>
        <dbReference type="ARBA" id="ARBA00022679"/>
    </source>
</evidence>
<dbReference type="PANTHER" id="PTHR20275:SF0">
    <property type="entry name" value="NAD KINASE"/>
    <property type="match status" value="1"/>
</dbReference>
<keyword evidence="2" id="KW-0808">Transferase</keyword>
<dbReference type="FunFam" id="2.60.200.30:FF:000009">
    <property type="entry name" value="Poly(P)/ATP NAD kinase"/>
    <property type="match status" value="1"/>
</dbReference>
<keyword evidence="4" id="KW-0418">Kinase</keyword>
<evidence type="ECO:0000256" key="3">
    <source>
        <dbReference type="ARBA" id="ARBA00022741"/>
    </source>
</evidence>
<evidence type="ECO:0000256" key="4">
    <source>
        <dbReference type="ARBA" id="ARBA00022777"/>
    </source>
</evidence>
<feature type="region of interest" description="Disordered" evidence="8">
    <location>
        <begin position="75"/>
        <end position="94"/>
    </location>
</feature>
<gene>
    <name evidence="9" type="ORF">PGLA1383_LOCUS39968</name>
    <name evidence="10" type="ORF">PGLA2088_LOCUS21131</name>
</gene>
<dbReference type="Proteomes" id="UP000626109">
    <property type="component" value="Unassembled WGS sequence"/>
</dbReference>
<dbReference type="InterPro" id="IPR016064">
    <property type="entry name" value="NAD/diacylglycerol_kinase_sf"/>
</dbReference>
<proteinExistence type="inferred from homology"/>
<evidence type="ECO:0000256" key="8">
    <source>
        <dbReference type="SAM" id="MobiDB-lite"/>
    </source>
</evidence>
<keyword evidence="12" id="KW-1185">Reference proteome</keyword>
<dbReference type="PANTHER" id="PTHR20275">
    <property type="entry name" value="NAD KINASE"/>
    <property type="match status" value="1"/>
</dbReference>
<evidence type="ECO:0000256" key="5">
    <source>
        <dbReference type="ARBA" id="ARBA00022840"/>
    </source>
</evidence>
<name>A0A813JCT8_POLGL</name>
<dbReference type="Pfam" id="PF01513">
    <property type="entry name" value="NAD_kinase"/>
    <property type="match status" value="1"/>
</dbReference>
<dbReference type="Proteomes" id="UP000654075">
    <property type="component" value="Unassembled WGS sequence"/>
</dbReference>
<dbReference type="EMBL" id="CAJNNW010025730">
    <property type="protein sequence ID" value="CAE8679009.1"/>
    <property type="molecule type" value="Genomic_DNA"/>
</dbReference>
<feature type="region of interest" description="Disordered" evidence="8">
    <location>
        <begin position="105"/>
        <end position="138"/>
    </location>
</feature>
<keyword evidence="3" id="KW-0547">Nucleotide-binding</keyword>
<dbReference type="InterPro" id="IPR002504">
    <property type="entry name" value="NADK"/>
</dbReference>
<evidence type="ECO:0000256" key="7">
    <source>
        <dbReference type="ARBA" id="ARBA00023027"/>
    </source>
</evidence>
<dbReference type="Pfam" id="PF20143">
    <property type="entry name" value="NAD_kinase_C"/>
    <property type="match status" value="1"/>
</dbReference>
<dbReference type="InterPro" id="IPR017438">
    <property type="entry name" value="ATP-NAD_kinase_N"/>
</dbReference>
<evidence type="ECO:0008006" key="13">
    <source>
        <dbReference type="Google" id="ProtNLM"/>
    </source>
</evidence>
<dbReference type="Gene3D" id="2.60.200.30">
    <property type="entry name" value="Probable inorganic polyphosphate/atp-NAD kinase, domain 2"/>
    <property type="match status" value="1"/>
</dbReference>
<dbReference type="GO" id="GO:0003951">
    <property type="term" value="F:NAD+ kinase activity"/>
    <property type="evidence" value="ECO:0007669"/>
    <property type="project" value="InterPro"/>
</dbReference>
<comment type="similarity">
    <text evidence="1">Belongs to the NAD kinase family.</text>
</comment>
<dbReference type="HAMAP" id="MF_00361">
    <property type="entry name" value="NAD_kinase"/>
    <property type="match status" value="1"/>
</dbReference>